<dbReference type="RefSeq" id="WP_027585621.1">
    <property type="nucleotide sequence ID" value="NZ_BLAX01000001.1"/>
</dbReference>
<sequence>MATGKITIGNVCFLIDKNKNEILFLERFFEPMKDLFTGVGGKTNFDEDIHTSCLREINEETGLNAKNLKLKGIIKTILSGHDSSWILFIYTSSEFYGKQIDCPEGKLHWVGINDVEKLNLIGFIREIMPFVLNEDSIIEGTITHDLTGTVLSKKIIEIQ</sequence>
<comment type="similarity">
    <text evidence="2">Belongs to the Nudix hydrolase family.</text>
</comment>
<evidence type="ECO:0000256" key="3">
    <source>
        <dbReference type="ARBA" id="ARBA00022723"/>
    </source>
</evidence>
<dbReference type="PROSITE" id="PS51462">
    <property type="entry name" value="NUDIX"/>
    <property type="match status" value="1"/>
</dbReference>
<comment type="cofactor">
    <cofactor evidence="1">
        <name>Mg(2+)</name>
        <dbReference type="ChEBI" id="CHEBI:18420"/>
    </cofactor>
</comment>
<dbReference type="SUPFAM" id="SSF55811">
    <property type="entry name" value="Nudix"/>
    <property type="match status" value="1"/>
</dbReference>
<dbReference type="AlphaFoldDB" id="A0A5M4B320"/>
<evidence type="ECO:0000256" key="1">
    <source>
        <dbReference type="ARBA" id="ARBA00001946"/>
    </source>
</evidence>
<evidence type="ECO:0000259" key="6">
    <source>
        <dbReference type="PROSITE" id="PS51462"/>
    </source>
</evidence>
<dbReference type="InterPro" id="IPR000086">
    <property type="entry name" value="NUDIX_hydrolase_dom"/>
</dbReference>
<protein>
    <recommendedName>
        <fullName evidence="6">Nudix hydrolase domain-containing protein</fullName>
    </recommendedName>
</protein>
<dbReference type="Proteomes" id="UP000391834">
    <property type="component" value="Unassembled WGS sequence"/>
</dbReference>
<name>A0A5M4B320_9BACT</name>
<evidence type="ECO:0000256" key="2">
    <source>
        <dbReference type="ARBA" id="ARBA00005582"/>
    </source>
</evidence>
<dbReference type="Pfam" id="PF00293">
    <property type="entry name" value="NUDIX"/>
    <property type="match status" value="1"/>
</dbReference>
<keyword evidence="8" id="KW-1185">Reference proteome</keyword>
<dbReference type="InterPro" id="IPR015797">
    <property type="entry name" value="NUDIX_hydrolase-like_dom_sf"/>
</dbReference>
<keyword evidence="3" id="KW-0479">Metal-binding</keyword>
<dbReference type="OrthoDB" id="9804563at2"/>
<comment type="caution">
    <text evidence="7">The sequence shown here is derived from an EMBL/GenBank/DDBJ whole genome shotgun (WGS) entry which is preliminary data.</text>
</comment>
<keyword evidence="5" id="KW-0460">Magnesium</keyword>
<gene>
    <name evidence="7" type="ORF">PbJCM13498_34220</name>
</gene>
<evidence type="ECO:0000256" key="4">
    <source>
        <dbReference type="ARBA" id="ARBA00022801"/>
    </source>
</evidence>
<proteinExistence type="inferred from homology"/>
<dbReference type="GO" id="GO:0005737">
    <property type="term" value="C:cytoplasm"/>
    <property type="evidence" value="ECO:0007669"/>
    <property type="project" value="TreeGrafter"/>
</dbReference>
<keyword evidence="4" id="KW-0378">Hydrolase</keyword>
<organism evidence="7 8">
    <name type="scientific">Prolixibacter bellariivorans</name>
    <dbReference type="NCBI Taxonomy" id="314319"/>
    <lineage>
        <taxon>Bacteria</taxon>
        <taxon>Pseudomonadati</taxon>
        <taxon>Bacteroidota</taxon>
        <taxon>Bacteroidia</taxon>
        <taxon>Marinilabiliales</taxon>
        <taxon>Prolixibacteraceae</taxon>
        <taxon>Prolixibacter</taxon>
    </lineage>
</organism>
<dbReference type="EMBL" id="BLAX01000001">
    <property type="protein sequence ID" value="GET34559.1"/>
    <property type="molecule type" value="Genomic_DNA"/>
</dbReference>
<reference evidence="7 8" key="1">
    <citation type="submission" date="2019-10" db="EMBL/GenBank/DDBJ databases">
        <title>Prolixibacter strains distinguished by the presence of nitrate reductase genes were adept at nitrate-dependent anaerobic corrosion of metallic iron and carbon steel.</title>
        <authorList>
            <person name="Iino T."/>
            <person name="Shono N."/>
            <person name="Ito K."/>
            <person name="Nakamura R."/>
            <person name="Sueoka K."/>
            <person name="Harayama S."/>
            <person name="Ohkuma M."/>
        </authorList>
    </citation>
    <scope>NUCLEOTIDE SEQUENCE [LARGE SCALE GENOMIC DNA]</scope>
    <source>
        <strain evidence="7 8">JCM 13498</strain>
    </source>
</reference>
<dbReference type="GO" id="GO:0046872">
    <property type="term" value="F:metal ion binding"/>
    <property type="evidence" value="ECO:0007669"/>
    <property type="project" value="UniProtKB-KW"/>
</dbReference>
<dbReference type="PANTHER" id="PTHR43758">
    <property type="entry name" value="7,8-DIHYDRO-8-OXOGUANINE TRIPHOSPHATASE"/>
    <property type="match status" value="1"/>
</dbReference>
<dbReference type="PANTHER" id="PTHR43758:SF2">
    <property type="entry name" value="OXIDIZED PURINE NUCLEOSIDE TRIPHOSPHATE HYDROLASE"/>
    <property type="match status" value="1"/>
</dbReference>
<dbReference type="GO" id="GO:0016818">
    <property type="term" value="F:hydrolase activity, acting on acid anhydrides, in phosphorus-containing anhydrides"/>
    <property type="evidence" value="ECO:0007669"/>
    <property type="project" value="TreeGrafter"/>
</dbReference>
<evidence type="ECO:0000256" key="5">
    <source>
        <dbReference type="ARBA" id="ARBA00022842"/>
    </source>
</evidence>
<dbReference type="Gene3D" id="3.90.79.10">
    <property type="entry name" value="Nucleoside Triphosphate Pyrophosphohydrolase"/>
    <property type="match status" value="1"/>
</dbReference>
<evidence type="ECO:0000313" key="7">
    <source>
        <dbReference type="EMBL" id="GET34559.1"/>
    </source>
</evidence>
<accession>A0A5M4B320</accession>
<feature type="domain" description="Nudix hydrolase" evidence="6">
    <location>
        <begin position="5"/>
        <end position="133"/>
    </location>
</feature>
<evidence type="ECO:0000313" key="8">
    <source>
        <dbReference type="Proteomes" id="UP000391834"/>
    </source>
</evidence>